<dbReference type="InterPro" id="IPR053187">
    <property type="entry name" value="Notoamide_regulator"/>
</dbReference>
<feature type="compositionally biased region" description="Low complexity" evidence="2">
    <location>
        <begin position="9"/>
        <end position="24"/>
    </location>
</feature>
<dbReference type="PROSITE" id="PS50048">
    <property type="entry name" value="ZN2_CY6_FUNGAL_2"/>
    <property type="match status" value="1"/>
</dbReference>
<dbReference type="InterPro" id="IPR001138">
    <property type="entry name" value="Zn2Cys6_DnaBD"/>
</dbReference>
<evidence type="ECO:0000313" key="10">
    <source>
        <dbReference type="EMBL" id="THZ75144.1"/>
    </source>
</evidence>
<dbReference type="CDD" id="cd00067">
    <property type="entry name" value="GAL4"/>
    <property type="match status" value="1"/>
</dbReference>
<evidence type="ECO:0000256" key="1">
    <source>
        <dbReference type="ARBA" id="ARBA00023242"/>
    </source>
</evidence>
<evidence type="ECO:0000313" key="13">
    <source>
        <dbReference type="Proteomes" id="UP000308005"/>
    </source>
</evidence>
<dbReference type="PANTHER" id="PTHR47256:SF1">
    <property type="entry name" value="ZN(II)2CYS6 TRANSCRIPTION FACTOR (EUROFUNG)"/>
    <property type="match status" value="1"/>
</dbReference>
<dbReference type="EMBL" id="QZBS01000062">
    <property type="protein sequence ID" value="THZ75144.1"/>
    <property type="molecule type" value="Genomic_DNA"/>
</dbReference>
<evidence type="ECO:0000313" key="9">
    <source>
        <dbReference type="EMBL" id="THZ27514.1"/>
    </source>
</evidence>
<evidence type="ECO:0000313" key="4">
    <source>
        <dbReference type="EMBL" id="THV69997.1"/>
    </source>
</evidence>
<dbReference type="SMART" id="SM00066">
    <property type="entry name" value="GAL4"/>
    <property type="match status" value="1"/>
</dbReference>
<evidence type="ECO:0000313" key="11">
    <source>
        <dbReference type="Proteomes" id="UP000304951"/>
    </source>
</evidence>
<proteinExistence type="predicted"/>
<evidence type="ECO:0000313" key="7">
    <source>
        <dbReference type="EMBL" id="THX43957.1"/>
    </source>
</evidence>
<accession>A0A4S9G889</accession>
<gene>
    <name evidence="10" type="ORF">D6C85_03063</name>
    <name evidence="9" type="ORF">D6C91_02234</name>
    <name evidence="8" type="ORF">D6C94_01579</name>
    <name evidence="7" type="ORF">D6D10_00741</name>
    <name evidence="6" type="ORF">D6D20_02185</name>
    <name evidence="5" type="ORF">D6D22_00034</name>
    <name evidence="4" type="ORF">D6D28_05483</name>
</gene>
<dbReference type="GO" id="GO:0000981">
    <property type="term" value="F:DNA-binding transcription factor activity, RNA polymerase II-specific"/>
    <property type="evidence" value="ECO:0007669"/>
    <property type="project" value="InterPro"/>
</dbReference>
<sequence length="142" mass="15685">MLQYPVQETRTPSHSTSDSSTSISPVLAPRPNSGVVKSKPRRRQTKAACMACRRRKSKCDGGRPSCKICTDKAISCQYSVEEGVTQQQATKEQLKSYKDVLALLRNSSSRDCDAIIHILKSMEDLNDACRFILDAPVLLPGK</sequence>
<evidence type="ECO:0000259" key="3">
    <source>
        <dbReference type="PROSITE" id="PS50048"/>
    </source>
</evidence>
<dbReference type="Proteomes" id="UP000305064">
    <property type="component" value="Unassembled WGS sequence"/>
</dbReference>
<evidence type="ECO:0000313" key="17">
    <source>
        <dbReference type="Proteomes" id="UP000310687"/>
    </source>
</evidence>
<evidence type="ECO:0000313" key="16">
    <source>
        <dbReference type="Proteomes" id="UP000310421"/>
    </source>
</evidence>
<reference evidence="11 12" key="1">
    <citation type="submission" date="2018-10" db="EMBL/GenBank/DDBJ databases">
        <title>Fifty Aureobasidium pullulans genomes reveal a recombining polyextremotolerant generalist.</title>
        <authorList>
            <person name="Gostincar C."/>
            <person name="Turk M."/>
            <person name="Zajc J."/>
            <person name="Gunde-Cimerman N."/>
        </authorList>
    </citation>
    <scope>NUCLEOTIDE SEQUENCE [LARGE SCALE GENOMIC DNA]</scope>
    <source>
        <strain evidence="6 16">EXF-10751</strain>
        <strain evidence="5 17">EXF-11013</strain>
        <strain evidence="4 11">EXF-11900</strain>
        <strain evidence="10 15">EXF-3519</strain>
        <strain evidence="9 13">EXF-3863</strain>
        <strain evidence="8 12">EXF-4256</strain>
        <strain evidence="7 14">EXF-9785</strain>
    </source>
</reference>
<name>A0A4S9G889_AURPU</name>
<evidence type="ECO:0000313" key="6">
    <source>
        <dbReference type="EMBL" id="THW65326.1"/>
    </source>
</evidence>
<dbReference type="EMBL" id="QZBM01000056">
    <property type="protein sequence ID" value="THZ27514.1"/>
    <property type="molecule type" value="Genomic_DNA"/>
</dbReference>
<keyword evidence="1" id="KW-0539">Nucleus</keyword>
<dbReference type="Proteomes" id="UP000304951">
    <property type="component" value="Unassembled WGS sequence"/>
</dbReference>
<dbReference type="EMBL" id="QZAN01000014">
    <property type="protein sequence ID" value="THW65326.1"/>
    <property type="molecule type" value="Genomic_DNA"/>
</dbReference>
<dbReference type="EMBL" id="QZAF01000221">
    <property type="protein sequence ID" value="THV69997.1"/>
    <property type="molecule type" value="Genomic_DNA"/>
</dbReference>
<dbReference type="SUPFAM" id="SSF57701">
    <property type="entry name" value="Zn2/Cys6 DNA-binding domain"/>
    <property type="match status" value="1"/>
</dbReference>
<comment type="caution">
    <text evidence="10">The sequence shown here is derived from an EMBL/GenBank/DDBJ whole genome shotgun (WGS) entry which is preliminary data.</text>
</comment>
<evidence type="ECO:0000313" key="15">
    <source>
        <dbReference type="Proteomes" id="UP000309734"/>
    </source>
</evidence>
<dbReference type="PANTHER" id="PTHR47256">
    <property type="entry name" value="ZN(II)2CYS6 TRANSCRIPTION FACTOR (EUROFUNG)-RELATED"/>
    <property type="match status" value="1"/>
</dbReference>
<dbReference type="Proteomes" id="UP000310687">
    <property type="component" value="Unassembled WGS sequence"/>
</dbReference>
<dbReference type="EMBL" id="QZAV01000007">
    <property type="protein sequence ID" value="THX43957.1"/>
    <property type="molecule type" value="Genomic_DNA"/>
</dbReference>
<dbReference type="Proteomes" id="UP000310421">
    <property type="component" value="Unassembled WGS sequence"/>
</dbReference>
<evidence type="ECO:0000313" key="8">
    <source>
        <dbReference type="EMBL" id="THY78228.1"/>
    </source>
</evidence>
<dbReference type="EMBL" id="QZBJ01000007">
    <property type="protein sequence ID" value="THY78228.1"/>
    <property type="molecule type" value="Genomic_DNA"/>
</dbReference>
<evidence type="ECO:0000313" key="14">
    <source>
        <dbReference type="Proteomes" id="UP000308953"/>
    </source>
</evidence>
<dbReference type="EMBL" id="QZAL01000001">
    <property type="protein sequence ID" value="THW53158.1"/>
    <property type="molecule type" value="Genomic_DNA"/>
</dbReference>
<evidence type="ECO:0000256" key="2">
    <source>
        <dbReference type="SAM" id="MobiDB-lite"/>
    </source>
</evidence>
<protein>
    <recommendedName>
        <fullName evidence="3">Zn(2)-C6 fungal-type domain-containing protein</fullName>
    </recommendedName>
</protein>
<evidence type="ECO:0000313" key="5">
    <source>
        <dbReference type="EMBL" id="THW53158.1"/>
    </source>
</evidence>
<dbReference type="AlphaFoldDB" id="A0A4S9G889"/>
<feature type="domain" description="Zn(2)-C6 fungal-type" evidence="3">
    <location>
        <begin position="48"/>
        <end position="78"/>
    </location>
</feature>
<dbReference type="Gene3D" id="4.10.240.10">
    <property type="entry name" value="Zn(2)-C6 fungal-type DNA-binding domain"/>
    <property type="match status" value="1"/>
</dbReference>
<dbReference type="GO" id="GO:0008270">
    <property type="term" value="F:zinc ion binding"/>
    <property type="evidence" value="ECO:0007669"/>
    <property type="project" value="InterPro"/>
</dbReference>
<dbReference type="Proteomes" id="UP000308005">
    <property type="component" value="Unassembled WGS sequence"/>
</dbReference>
<dbReference type="Proteomes" id="UP000308953">
    <property type="component" value="Unassembled WGS sequence"/>
</dbReference>
<organism evidence="10 15">
    <name type="scientific">Aureobasidium pullulans</name>
    <name type="common">Black yeast</name>
    <name type="synonym">Pullularia pullulans</name>
    <dbReference type="NCBI Taxonomy" id="5580"/>
    <lineage>
        <taxon>Eukaryota</taxon>
        <taxon>Fungi</taxon>
        <taxon>Dikarya</taxon>
        <taxon>Ascomycota</taxon>
        <taxon>Pezizomycotina</taxon>
        <taxon>Dothideomycetes</taxon>
        <taxon>Dothideomycetidae</taxon>
        <taxon>Dothideales</taxon>
        <taxon>Saccotheciaceae</taxon>
        <taxon>Aureobasidium</taxon>
    </lineage>
</organism>
<dbReference type="InterPro" id="IPR036864">
    <property type="entry name" value="Zn2-C6_fun-type_DNA-bd_sf"/>
</dbReference>
<evidence type="ECO:0000313" key="12">
    <source>
        <dbReference type="Proteomes" id="UP000305064"/>
    </source>
</evidence>
<feature type="region of interest" description="Disordered" evidence="2">
    <location>
        <begin position="1"/>
        <end position="43"/>
    </location>
</feature>
<dbReference type="PROSITE" id="PS00463">
    <property type="entry name" value="ZN2_CY6_FUNGAL_1"/>
    <property type="match status" value="1"/>
</dbReference>
<dbReference type="Pfam" id="PF00172">
    <property type="entry name" value="Zn_clus"/>
    <property type="match status" value="1"/>
</dbReference>
<dbReference type="Proteomes" id="UP000309734">
    <property type="component" value="Unassembled WGS sequence"/>
</dbReference>